<feature type="transmembrane region" description="Helical" evidence="6">
    <location>
        <begin position="110"/>
        <end position="142"/>
    </location>
</feature>
<dbReference type="PANTHER" id="PTHR12677:SF59">
    <property type="entry name" value="GOLGI APPARATUS MEMBRANE PROTEIN TVP38-RELATED"/>
    <property type="match status" value="1"/>
</dbReference>
<feature type="transmembrane region" description="Helical" evidence="6">
    <location>
        <begin position="148"/>
        <end position="166"/>
    </location>
</feature>
<keyword evidence="3 6" id="KW-0812">Transmembrane</keyword>
<sequence length="290" mass="31866">MLYSEAKLELPRQARGLEPLEVRPKQQPQRLEEFVRETELADMEKPMEIERLLDQLRSTEDAETKPLSLWKPLVVLTALVALAIAWRWTPLAGWISVEQLHRWAETAEQAGWTLWAVLAVYLIAGLVMLPVTFLVGTTAIVFGPMESVLYSLAGCLLSAALSYAIGRRLGRETVRKVAGGRLNRLSKRLAKRGVLTVVLVRLVPVAPFSVVNMVAGASHIAFRDYLIGTAVGMIPGIVLVTLFCDSLAGVMREPQWQDLAVVIGIGALLGLGSAWVRKRLTNHSPSGEAD</sequence>
<protein>
    <recommendedName>
        <fullName evidence="6">TVP38/TMEM64 family membrane protein</fullName>
    </recommendedName>
</protein>
<dbReference type="Proteomes" id="UP000298602">
    <property type="component" value="Chromosome"/>
</dbReference>
<evidence type="ECO:0000256" key="6">
    <source>
        <dbReference type="RuleBase" id="RU366058"/>
    </source>
</evidence>
<evidence type="ECO:0000256" key="1">
    <source>
        <dbReference type="ARBA" id="ARBA00004651"/>
    </source>
</evidence>
<dbReference type="RefSeq" id="WP_137423207.1">
    <property type="nucleotide sequence ID" value="NZ_CP040098.1"/>
</dbReference>
<dbReference type="KEGG" id="dax:FDQ92_02950"/>
<proteinExistence type="inferred from homology"/>
<feature type="transmembrane region" description="Helical" evidence="6">
    <location>
        <begin position="193"/>
        <end position="213"/>
    </location>
</feature>
<keyword evidence="4 6" id="KW-1133">Transmembrane helix</keyword>
<dbReference type="OrthoDB" id="8828485at2"/>
<evidence type="ECO:0000256" key="2">
    <source>
        <dbReference type="ARBA" id="ARBA00022475"/>
    </source>
</evidence>
<dbReference type="InterPro" id="IPR032816">
    <property type="entry name" value="VTT_dom"/>
</dbReference>
<gene>
    <name evidence="8" type="ORF">FDQ92_02950</name>
</gene>
<comment type="subcellular location">
    <subcellularLocation>
        <location evidence="1 6">Cell membrane</location>
        <topology evidence="1 6">Multi-pass membrane protein</topology>
    </subcellularLocation>
</comment>
<comment type="similarity">
    <text evidence="6">Belongs to the TVP38/TMEM64 family.</text>
</comment>
<evidence type="ECO:0000256" key="5">
    <source>
        <dbReference type="ARBA" id="ARBA00023136"/>
    </source>
</evidence>
<accession>A0A4P8L0D6</accession>
<dbReference type="Pfam" id="PF09335">
    <property type="entry name" value="VTT_dom"/>
    <property type="match status" value="1"/>
</dbReference>
<dbReference type="GO" id="GO:0005886">
    <property type="term" value="C:plasma membrane"/>
    <property type="evidence" value="ECO:0007669"/>
    <property type="project" value="UniProtKB-SubCell"/>
</dbReference>
<dbReference type="InterPro" id="IPR015414">
    <property type="entry name" value="TMEM64"/>
</dbReference>
<evidence type="ECO:0000256" key="4">
    <source>
        <dbReference type="ARBA" id="ARBA00022989"/>
    </source>
</evidence>
<keyword evidence="2 6" id="KW-1003">Cell membrane</keyword>
<feature type="domain" description="VTT" evidence="7">
    <location>
        <begin position="129"/>
        <end position="244"/>
    </location>
</feature>
<reference evidence="8 9" key="2">
    <citation type="submission" date="2019-05" db="EMBL/GenBank/DDBJ databases">
        <authorList>
            <person name="Suflita J.M."/>
            <person name="Marks C.R."/>
        </authorList>
    </citation>
    <scope>NUCLEOTIDE SEQUENCE [LARGE SCALE GENOMIC DNA]</scope>
    <source>
        <strain evidence="8 9">ALDC</strain>
    </source>
</reference>
<organism evidence="8 9">
    <name type="scientific">Desulfoglaeba alkanexedens ALDC</name>
    <dbReference type="NCBI Taxonomy" id="980445"/>
    <lineage>
        <taxon>Bacteria</taxon>
        <taxon>Pseudomonadati</taxon>
        <taxon>Thermodesulfobacteriota</taxon>
        <taxon>Syntrophobacteria</taxon>
        <taxon>Syntrophobacterales</taxon>
        <taxon>Syntrophobacteraceae</taxon>
        <taxon>Desulfoglaeba</taxon>
    </lineage>
</organism>
<dbReference type="PANTHER" id="PTHR12677">
    <property type="entry name" value="GOLGI APPARATUS MEMBRANE PROTEIN TVP38-RELATED"/>
    <property type="match status" value="1"/>
</dbReference>
<feature type="transmembrane region" description="Helical" evidence="6">
    <location>
        <begin position="225"/>
        <end position="244"/>
    </location>
</feature>
<reference evidence="8 9" key="1">
    <citation type="submission" date="2019-05" db="EMBL/GenBank/DDBJ databases">
        <title>The Complete Genome Sequence of the n-alkane-degrading Desulfoglaeba alkanexedens ALDC reveals multiple alkylsuccinate synthase gene clusters.</title>
        <authorList>
            <person name="Callaghan A.V."/>
            <person name="Davidova I.A."/>
            <person name="Duncan K.E."/>
            <person name="Morris B."/>
            <person name="McInerney M.J."/>
        </authorList>
    </citation>
    <scope>NUCLEOTIDE SEQUENCE [LARGE SCALE GENOMIC DNA]</scope>
    <source>
        <strain evidence="8 9">ALDC</strain>
    </source>
</reference>
<evidence type="ECO:0000259" key="7">
    <source>
        <dbReference type="Pfam" id="PF09335"/>
    </source>
</evidence>
<keyword evidence="5 6" id="KW-0472">Membrane</keyword>
<dbReference type="EMBL" id="CP040098">
    <property type="protein sequence ID" value="QCQ21238.1"/>
    <property type="molecule type" value="Genomic_DNA"/>
</dbReference>
<evidence type="ECO:0000313" key="8">
    <source>
        <dbReference type="EMBL" id="QCQ21238.1"/>
    </source>
</evidence>
<keyword evidence="9" id="KW-1185">Reference proteome</keyword>
<dbReference type="AlphaFoldDB" id="A0A4P8L0D6"/>
<feature type="transmembrane region" description="Helical" evidence="6">
    <location>
        <begin position="256"/>
        <end position="276"/>
    </location>
</feature>
<name>A0A4P8L0D6_9BACT</name>
<feature type="transmembrane region" description="Helical" evidence="6">
    <location>
        <begin position="69"/>
        <end position="89"/>
    </location>
</feature>
<evidence type="ECO:0000313" key="9">
    <source>
        <dbReference type="Proteomes" id="UP000298602"/>
    </source>
</evidence>
<evidence type="ECO:0000256" key="3">
    <source>
        <dbReference type="ARBA" id="ARBA00022692"/>
    </source>
</evidence>